<dbReference type="CDD" id="cd08509">
    <property type="entry name" value="PBP2_TmCBP_oligosaccharides_like"/>
    <property type="match status" value="1"/>
</dbReference>
<accession>A0ABS5A728</accession>
<dbReference type="Gene3D" id="3.10.105.10">
    <property type="entry name" value="Dipeptide-binding Protein, Domain 3"/>
    <property type="match status" value="1"/>
</dbReference>
<reference evidence="3 4" key="1">
    <citation type="submission" date="2021-03" db="EMBL/GenBank/DDBJ databases">
        <title>Sequencing the genomes of 1000 actinobacteria strains.</title>
        <authorList>
            <person name="Klenk H.-P."/>
        </authorList>
    </citation>
    <scope>NUCLEOTIDE SEQUENCE [LARGE SCALE GENOMIC DNA]</scope>
    <source>
        <strain evidence="3 4">DSM 44580</strain>
    </source>
</reference>
<evidence type="ECO:0000313" key="4">
    <source>
        <dbReference type="Proteomes" id="UP001519363"/>
    </source>
</evidence>
<evidence type="ECO:0000259" key="2">
    <source>
        <dbReference type="Pfam" id="PF00496"/>
    </source>
</evidence>
<dbReference type="PANTHER" id="PTHR30290">
    <property type="entry name" value="PERIPLASMIC BINDING COMPONENT OF ABC TRANSPORTER"/>
    <property type="match status" value="1"/>
</dbReference>
<gene>
    <name evidence="3" type="ORF">JOF53_000909</name>
</gene>
<evidence type="ECO:0000313" key="3">
    <source>
        <dbReference type="EMBL" id="MBP2472037.1"/>
    </source>
</evidence>
<dbReference type="InterPro" id="IPR000914">
    <property type="entry name" value="SBP_5_dom"/>
</dbReference>
<proteinExistence type="predicted"/>
<dbReference type="Proteomes" id="UP001519363">
    <property type="component" value="Unassembled WGS sequence"/>
</dbReference>
<dbReference type="EMBL" id="JAGIOO010000001">
    <property type="protein sequence ID" value="MBP2472037.1"/>
    <property type="molecule type" value="Genomic_DNA"/>
</dbReference>
<dbReference type="PANTHER" id="PTHR30290:SF82">
    <property type="entry name" value="ABC-TYPE DIPEPTIDE_OLIGOPEPTIDE TRANSPORT SYSTEM, PERIPLASMIC COMPONENT"/>
    <property type="match status" value="1"/>
</dbReference>
<keyword evidence="4" id="KW-1185">Reference proteome</keyword>
<dbReference type="InterPro" id="IPR039424">
    <property type="entry name" value="SBP_5"/>
</dbReference>
<dbReference type="Pfam" id="PF00496">
    <property type="entry name" value="SBP_bac_5"/>
    <property type="match status" value="1"/>
</dbReference>
<dbReference type="Gene3D" id="3.40.190.10">
    <property type="entry name" value="Periplasmic binding protein-like II"/>
    <property type="match status" value="1"/>
</dbReference>
<organism evidence="3 4">
    <name type="scientific">Crossiella equi</name>
    <dbReference type="NCBI Taxonomy" id="130796"/>
    <lineage>
        <taxon>Bacteria</taxon>
        <taxon>Bacillati</taxon>
        <taxon>Actinomycetota</taxon>
        <taxon>Actinomycetes</taxon>
        <taxon>Pseudonocardiales</taxon>
        <taxon>Pseudonocardiaceae</taxon>
        <taxon>Crossiella</taxon>
    </lineage>
</organism>
<protein>
    <submittedName>
        <fullName evidence="3">Peptide/nickel transport system substrate-binding protein</fullName>
    </submittedName>
</protein>
<dbReference type="PROSITE" id="PS51257">
    <property type="entry name" value="PROKAR_LIPOPROTEIN"/>
    <property type="match status" value="1"/>
</dbReference>
<dbReference type="RefSeq" id="WP_086781457.1">
    <property type="nucleotide sequence ID" value="NZ_JAGIOO010000001.1"/>
</dbReference>
<evidence type="ECO:0000256" key="1">
    <source>
        <dbReference type="SAM" id="SignalP"/>
    </source>
</evidence>
<feature type="chain" id="PRO_5046976526" evidence="1">
    <location>
        <begin position="30"/>
        <end position="554"/>
    </location>
</feature>
<keyword evidence="1" id="KW-0732">Signal</keyword>
<feature type="domain" description="Solute-binding protein family 5" evidence="2">
    <location>
        <begin position="85"/>
        <end position="446"/>
    </location>
</feature>
<dbReference type="InterPro" id="IPR030678">
    <property type="entry name" value="Peptide/Ni-bd"/>
</dbReference>
<name>A0ABS5A728_9PSEU</name>
<dbReference type="Gene3D" id="3.90.76.10">
    <property type="entry name" value="Dipeptide-binding Protein, Domain 1"/>
    <property type="match status" value="1"/>
</dbReference>
<feature type="signal peptide" evidence="1">
    <location>
        <begin position="1"/>
        <end position="29"/>
    </location>
</feature>
<comment type="caution">
    <text evidence="3">The sequence shown here is derived from an EMBL/GenBank/DDBJ whole genome shotgun (WGS) entry which is preliminary data.</text>
</comment>
<dbReference type="PIRSF" id="PIRSF002741">
    <property type="entry name" value="MppA"/>
    <property type="match status" value="1"/>
</dbReference>
<sequence length="554" mass="60456">MRVKRIAALTIAGILVAGLAACGSGNSSAGGNSGGVLNIGFPNGPQTENHNPFLETSAAGSLGYRWMMYEPLYMRNKAKPTDPGKPWLASKADWADNYTKLTLTLRENVKFSDGKPMTSEDVAFSLGLLKQYPAFNLHAVPYGDIKAEGPNTVTVTFPRSQFTNQLKILEAAVVPKHIWENVKDPATELNKNPVGTGPYTLKSFTPQSVTLTVRDSYWQELPKVKELRYTTYNDNNAQTAALASGASEWAFVFIPNYKTVYTAKNPEHNKTWATSSLAVHGLWFNTERAPFNNVALRRAVNQVINRDDVFTQAEAGYFYPKVDSVTGIPTPAGESFIAPDYKGKTLTPNVDAAKKILTDAGYTYQGSTLLDPAGAPVKFTMAVPGGWSDYVTTLEIIKDNVSQLGINATVEKPNQDAWTESVESGNFDAVMHWTEDGPSPYDTYRYIMDEELYKPIGTGATIGNFGRFRNAEATAALRQYANTEDPAVRTTALNTLQKVMVEQQPIAVTGASNVGGMYSTKNWVGWPDDSNPYAAGQPSLRTALDVVLHLKPAS</sequence>
<dbReference type="SUPFAM" id="SSF53850">
    <property type="entry name" value="Periplasmic binding protein-like II"/>
    <property type="match status" value="1"/>
</dbReference>